<feature type="compositionally biased region" description="Polar residues" evidence="2">
    <location>
        <begin position="516"/>
        <end position="543"/>
    </location>
</feature>
<evidence type="ECO:0000313" key="5">
    <source>
        <dbReference type="Proteomes" id="UP000284842"/>
    </source>
</evidence>
<dbReference type="GO" id="GO:0003677">
    <property type="term" value="F:DNA binding"/>
    <property type="evidence" value="ECO:0007669"/>
    <property type="project" value="InterPro"/>
</dbReference>
<feature type="compositionally biased region" description="Low complexity" evidence="2">
    <location>
        <begin position="398"/>
        <end position="409"/>
    </location>
</feature>
<feature type="compositionally biased region" description="Pro residues" evidence="2">
    <location>
        <begin position="612"/>
        <end position="632"/>
    </location>
</feature>
<dbReference type="Gene3D" id="1.10.10.10">
    <property type="entry name" value="Winged helix-like DNA-binding domain superfamily/Winged helix DNA-binding domain"/>
    <property type="match status" value="1"/>
</dbReference>
<dbReference type="EMBL" id="NHTK01006068">
    <property type="protein sequence ID" value="PPQ65309.1"/>
    <property type="molecule type" value="Genomic_DNA"/>
</dbReference>
<feature type="region of interest" description="Disordered" evidence="2">
    <location>
        <begin position="339"/>
        <end position="409"/>
    </location>
</feature>
<dbReference type="GO" id="GO:0000786">
    <property type="term" value="C:nucleosome"/>
    <property type="evidence" value="ECO:0007669"/>
    <property type="project" value="InterPro"/>
</dbReference>
<proteinExistence type="predicted"/>
<feature type="compositionally biased region" description="Polar residues" evidence="2">
    <location>
        <begin position="105"/>
        <end position="116"/>
    </location>
</feature>
<protein>
    <recommendedName>
        <fullName evidence="1">Histone H1</fullName>
    </recommendedName>
</protein>
<feature type="compositionally biased region" description="Low complexity" evidence="2">
    <location>
        <begin position="168"/>
        <end position="199"/>
    </location>
</feature>
<dbReference type="PROSITE" id="PS51504">
    <property type="entry name" value="H15"/>
    <property type="match status" value="1"/>
</dbReference>
<feature type="compositionally biased region" description="Low complexity" evidence="2">
    <location>
        <begin position="598"/>
        <end position="611"/>
    </location>
</feature>
<evidence type="ECO:0000256" key="2">
    <source>
        <dbReference type="SAM" id="MobiDB-lite"/>
    </source>
</evidence>
<dbReference type="Pfam" id="PF00538">
    <property type="entry name" value="Linker_histone"/>
    <property type="match status" value="1"/>
</dbReference>
<dbReference type="InterPro" id="IPR005818">
    <property type="entry name" value="Histone_H1/H5_H15"/>
</dbReference>
<feature type="compositionally biased region" description="Polar residues" evidence="2">
    <location>
        <begin position="372"/>
        <end position="382"/>
    </location>
</feature>
<feature type="region of interest" description="Disordered" evidence="2">
    <location>
        <begin position="598"/>
        <end position="705"/>
    </location>
</feature>
<feature type="compositionally biased region" description="Low complexity" evidence="2">
    <location>
        <begin position="677"/>
        <end position="688"/>
    </location>
</feature>
<feature type="compositionally biased region" description="Low complexity" evidence="2">
    <location>
        <begin position="633"/>
        <end position="648"/>
    </location>
</feature>
<dbReference type="Proteomes" id="UP000284842">
    <property type="component" value="Unassembled WGS sequence"/>
</dbReference>
<dbReference type="STRING" id="181874.A0A409VGC1"/>
<feature type="region of interest" description="Disordered" evidence="2">
    <location>
        <begin position="516"/>
        <end position="553"/>
    </location>
</feature>
<dbReference type="SUPFAM" id="SSF46785">
    <property type="entry name" value="Winged helix' DNA-binding domain"/>
    <property type="match status" value="1"/>
</dbReference>
<feature type="domain" description="H15" evidence="3">
    <location>
        <begin position="286"/>
        <end position="355"/>
    </location>
</feature>
<organism evidence="4 5">
    <name type="scientific">Panaeolus cyanescens</name>
    <dbReference type="NCBI Taxonomy" id="181874"/>
    <lineage>
        <taxon>Eukaryota</taxon>
        <taxon>Fungi</taxon>
        <taxon>Dikarya</taxon>
        <taxon>Basidiomycota</taxon>
        <taxon>Agaricomycotina</taxon>
        <taxon>Agaricomycetes</taxon>
        <taxon>Agaricomycetidae</taxon>
        <taxon>Agaricales</taxon>
        <taxon>Agaricineae</taxon>
        <taxon>Galeropsidaceae</taxon>
        <taxon>Panaeolus</taxon>
    </lineage>
</organism>
<feature type="region of interest" description="Disordered" evidence="2">
    <location>
        <begin position="79"/>
        <end position="208"/>
    </location>
</feature>
<comment type="caution">
    <text evidence="4">The sequence shown here is derived from an EMBL/GenBank/DDBJ whole genome shotgun (WGS) entry which is preliminary data.</text>
</comment>
<dbReference type="OrthoDB" id="5863171at2759"/>
<dbReference type="InParanoid" id="A0A409VGC1"/>
<feature type="compositionally biased region" description="Basic and acidic residues" evidence="2">
    <location>
        <begin position="117"/>
        <end position="132"/>
    </location>
</feature>
<dbReference type="InterPro" id="IPR036388">
    <property type="entry name" value="WH-like_DNA-bd_sf"/>
</dbReference>
<evidence type="ECO:0000259" key="3">
    <source>
        <dbReference type="PROSITE" id="PS51504"/>
    </source>
</evidence>
<keyword evidence="5" id="KW-1185">Reference proteome</keyword>
<name>A0A409VGC1_9AGAR</name>
<accession>A0A409VGC1</accession>
<evidence type="ECO:0000313" key="4">
    <source>
        <dbReference type="EMBL" id="PPQ65309.1"/>
    </source>
</evidence>
<feature type="compositionally biased region" description="Low complexity" evidence="2">
    <location>
        <begin position="137"/>
        <end position="160"/>
    </location>
</feature>
<dbReference type="AlphaFoldDB" id="A0A409VGC1"/>
<sequence length="705" mass="75272">MQVATAPYAASLPHPHYHPYYQLPPPGPQDHDLKRQYLALLPPQQIIEICLTFDVHVPPYVKSTIWPLDLNAAISHLQSTKNAAEKPPEPEKVQEDGNAMDSLESPAQNESSGSEQQIEKETEPRPPDKQPEEVNNEVSAPSESTSATSLESTGSTTTPTENPPNPDTPATATVAASVTSSEHSTTAPPAPTPIAATPGQPTPPQPPAYPYAYPQYPQPQYYAGGYAYPYAAYPPPPPMQPGYAPAPPPAAPQIHQPYPTVTPTSIYNNVMPIVAPGPDGQVNPDDLPSYEEMIVEALADCPDAEGWAPKDLFTWMAKRYPLQSNFRPSASQALQKAFKRGRFEKSSQGKYRLSASWEGGNTSRRTTRRPQTHPSITSQPTATPAGPPFTHAPLVHHGTTAQQPQPGYPAQPYGYQYQQQPITYTQPAATPAVVAPVANVSASVKPAETTESSDAYEAAKTILNAINFGDLLKLPADDSANATSDSHTQDDAAEHQLIASGVENLLSHVQAALANSQANPQTTQSDIPISGTQASSAPVLQPQSEEEQTGGPRAELQAQLALLAAQLAELSQSENAPPATETSLPHVISPLPQPIIPITAPTPSIPQMQPLPDLPPPMASLVPPPPPPPPMTALPSSFEPQSQSQPEPVIIPPPVPESEPEHAPPSAAKEHEDTVELPLAPLQAPLQLGDIEDSDEDDEDMEEVI</sequence>
<dbReference type="GO" id="GO:0006334">
    <property type="term" value="P:nucleosome assembly"/>
    <property type="evidence" value="ECO:0007669"/>
    <property type="project" value="InterPro"/>
</dbReference>
<evidence type="ECO:0000256" key="1">
    <source>
        <dbReference type="ARBA" id="ARBA00020833"/>
    </source>
</evidence>
<gene>
    <name evidence="4" type="ORF">CVT24_011436</name>
</gene>
<dbReference type="InterPro" id="IPR036390">
    <property type="entry name" value="WH_DNA-bd_sf"/>
</dbReference>
<feature type="compositionally biased region" description="Acidic residues" evidence="2">
    <location>
        <begin position="690"/>
        <end position="705"/>
    </location>
</feature>
<feature type="compositionally biased region" description="Basic and acidic residues" evidence="2">
    <location>
        <begin position="83"/>
        <end position="95"/>
    </location>
</feature>
<reference evidence="4 5" key="1">
    <citation type="journal article" date="2018" name="Evol. Lett.">
        <title>Horizontal gene cluster transfer increased hallucinogenic mushroom diversity.</title>
        <authorList>
            <person name="Reynolds H.T."/>
            <person name="Vijayakumar V."/>
            <person name="Gluck-Thaler E."/>
            <person name="Korotkin H.B."/>
            <person name="Matheny P.B."/>
            <person name="Slot J.C."/>
        </authorList>
    </citation>
    <scope>NUCLEOTIDE SEQUENCE [LARGE SCALE GENOMIC DNA]</scope>
    <source>
        <strain evidence="4 5">2629</strain>
    </source>
</reference>